<evidence type="ECO:0000313" key="8">
    <source>
        <dbReference type="EMBL" id="CAB3289064.1"/>
    </source>
</evidence>
<dbReference type="GeneID" id="65883835"/>
<protein>
    <recommendedName>
        <fullName evidence="3 7">2-phosphosulfolactate phosphatase</fullName>
        <ecNumber evidence="3 7">3.1.3.71</ecNumber>
    </recommendedName>
</protein>
<comment type="cofactor">
    <cofactor evidence="1">
        <name>Mg(2+)</name>
        <dbReference type="ChEBI" id="CHEBI:18420"/>
    </cofactor>
</comment>
<dbReference type="InterPro" id="IPR036702">
    <property type="entry name" value="ComB-like_sf"/>
</dbReference>
<evidence type="ECO:0000256" key="4">
    <source>
        <dbReference type="ARBA" id="ARBA00022801"/>
    </source>
</evidence>
<dbReference type="FunFam" id="3.90.1560.10:FF:000001">
    <property type="entry name" value="Probable 2-phosphosulfolactate phosphatase"/>
    <property type="match status" value="1"/>
</dbReference>
<dbReference type="AlphaFoldDB" id="A0A8D6PW33"/>
<evidence type="ECO:0000256" key="6">
    <source>
        <dbReference type="ARBA" id="ARBA00033711"/>
    </source>
</evidence>
<dbReference type="KEGG" id="mesg:MLAUSG7_1037"/>
<proteinExistence type="inferred from homology"/>
<comment type="catalytic activity">
    <reaction evidence="6">
        <text>(2R)-O-phospho-3-sulfolactate + H2O = (2R)-3-sulfolactate + phosphate</text>
        <dbReference type="Rhea" id="RHEA:23416"/>
        <dbReference type="ChEBI" id="CHEBI:15377"/>
        <dbReference type="ChEBI" id="CHEBI:15597"/>
        <dbReference type="ChEBI" id="CHEBI:43474"/>
        <dbReference type="ChEBI" id="CHEBI:58738"/>
        <dbReference type="EC" id="3.1.3.71"/>
    </reaction>
</comment>
<dbReference type="Pfam" id="PF04029">
    <property type="entry name" value="2-ph_phosp"/>
    <property type="match status" value="1"/>
</dbReference>
<dbReference type="GO" id="GO:0019295">
    <property type="term" value="P:coenzyme M biosynthetic process"/>
    <property type="evidence" value="ECO:0007669"/>
    <property type="project" value="InterPro"/>
</dbReference>
<evidence type="ECO:0000313" key="9">
    <source>
        <dbReference type="Proteomes" id="UP000679213"/>
    </source>
</evidence>
<accession>A0A8D6PW33</accession>
<dbReference type="EMBL" id="LR792632">
    <property type="protein sequence ID" value="CAB3289064.1"/>
    <property type="molecule type" value="Genomic_DNA"/>
</dbReference>
<dbReference type="GO" id="GO:0050532">
    <property type="term" value="F:2-phosphosulfolactate phosphatase activity"/>
    <property type="evidence" value="ECO:0007669"/>
    <property type="project" value="UniProtKB-UniRule"/>
</dbReference>
<dbReference type="EC" id="3.1.3.71" evidence="3 7"/>
<reference evidence="8 9" key="1">
    <citation type="submission" date="2020-04" db="EMBL/GenBank/DDBJ databases">
        <authorList>
            <consortium name="Genoscope - CEA"/>
            <person name="William W."/>
        </authorList>
    </citation>
    <scope>NUCLEOTIDE SEQUENCE [LARGE SCALE GENOMIC DNA]</scope>
    <source>
        <strain evidence="8 9">SG7</strain>
    </source>
</reference>
<name>A0A8D6PW33_9EURY</name>
<keyword evidence="9" id="KW-1185">Reference proteome</keyword>
<evidence type="ECO:0000256" key="3">
    <source>
        <dbReference type="ARBA" id="ARBA00012953"/>
    </source>
</evidence>
<dbReference type="Gene3D" id="3.90.1560.10">
    <property type="entry name" value="ComB-like"/>
    <property type="match status" value="1"/>
</dbReference>
<organism evidence="8 9">
    <name type="scientific">Methanocaldococcus lauensis</name>
    <dbReference type="NCBI Taxonomy" id="2546128"/>
    <lineage>
        <taxon>Archaea</taxon>
        <taxon>Methanobacteriati</taxon>
        <taxon>Methanobacteriota</taxon>
        <taxon>Methanomada group</taxon>
        <taxon>Methanococci</taxon>
        <taxon>Methanococcales</taxon>
        <taxon>Methanocaldococcaceae</taxon>
        <taxon>Methanocaldococcus</taxon>
    </lineage>
</organism>
<keyword evidence="4 8" id="KW-0378">Hydrolase</keyword>
<dbReference type="PANTHER" id="PTHR37311">
    <property type="entry name" value="2-PHOSPHOSULFOLACTATE PHOSPHATASE-RELATED"/>
    <property type="match status" value="1"/>
</dbReference>
<comment type="similarity">
    <text evidence="2">Belongs to the ComB family.</text>
</comment>
<evidence type="ECO:0000256" key="5">
    <source>
        <dbReference type="ARBA" id="ARBA00022842"/>
    </source>
</evidence>
<evidence type="ECO:0000256" key="1">
    <source>
        <dbReference type="ARBA" id="ARBA00001946"/>
    </source>
</evidence>
<dbReference type="Proteomes" id="UP000679213">
    <property type="component" value="Chromosome I"/>
</dbReference>
<dbReference type="SUPFAM" id="SSF142823">
    <property type="entry name" value="ComB-like"/>
    <property type="match status" value="1"/>
</dbReference>
<dbReference type="PANTHER" id="PTHR37311:SF1">
    <property type="entry name" value="2-PHOSPHOSULFOLACTATE PHOSPHATASE-RELATED"/>
    <property type="match status" value="1"/>
</dbReference>
<dbReference type="NCBIfam" id="TIGR00298">
    <property type="entry name" value="2-phosphosulfolactate phosphatase"/>
    <property type="match status" value="1"/>
</dbReference>
<dbReference type="InterPro" id="IPR027639">
    <property type="entry name" value="ComB_archaeal"/>
</dbReference>
<dbReference type="InterPro" id="IPR005238">
    <property type="entry name" value="ComB-like"/>
</dbReference>
<evidence type="ECO:0000256" key="2">
    <source>
        <dbReference type="ARBA" id="ARBA00009997"/>
    </source>
</evidence>
<dbReference type="GO" id="GO:0050545">
    <property type="term" value="F:sulfopyruvate decarboxylase activity"/>
    <property type="evidence" value="ECO:0007669"/>
    <property type="project" value="TreeGrafter"/>
</dbReference>
<evidence type="ECO:0000256" key="7">
    <source>
        <dbReference type="NCBIfam" id="TIGR00298"/>
    </source>
</evidence>
<sequence>MITLCNKFADHKCYDIAIVVDVLRASTTIVTLLSFIDEVYITTSTQREEENAIYIGERKGRKIENFDFGNSPTEILANKDIIKERYENGEKIILSTTNGTRVLKNLNSKYIFIGAIVNAKYVAEAVKDFENVSLVPCHRENNFSIDDFIGCGIIAKYLNREYDDFIKAAVELTKYDWMSLILESSSAKNLKNLGYEKDITFAMLENSIDAVGIYKKEENKVVRVK</sequence>
<gene>
    <name evidence="8" type="primary">comB</name>
    <name evidence="8" type="ORF">MLAUSG7_1037</name>
</gene>
<dbReference type="RefSeq" id="WP_214399405.1">
    <property type="nucleotide sequence ID" value="NZ_LR792632.1"/>
</dbReference>
<dbReference type="GO" id="GO:0000287">
    <property type="term" value="F:magnesium ion binding"/>
    <property type="evidence" value="ECO:0007669"/>
    <property type="project" value="InterPro"/>
</dbReference>
<keyword evidence="5" id="KW-0460">Magnesium</keyword>